<dbReference type="InterPro" id="IPR052901">
    <property type="entry name" value="Bact_TGase-like"/>
</dbReference>
<feature type="region of interest" description="Disordered" evidence="1">
    <location>
        <begin position="499"/>
        <end position="540"/>
    </location>
</feature>
<evidence type="ECO:0000313" key="4">
    <source>
        <dbReference type="EMBL" id="MBM7814861.1"/>
    </source>
</evidence>
<feature type="transmembrane region" description="Helical" evidence="2">
    <location>
        <begin position="183"/>
        <end position="202"/>
    </location>
</feature>
<feature type="transmembrane region" description="Helical" evidence="2">
    <location>
        <begin position="153"/>
        <end position="176"/>
    </location>
</feature>
<dbReference type="Gene3D" id="3.10.620.30">
    <property type="match status" value="1"/>
</dbReference>
<dbReference type="SMART" id="SM00460">
    <property type="entry name" value="TGc"/>
    <property type="match status" value="1"/>
</dbReference>
<feature type="compositionally biased region" description="Low complexity" evidence="1">
    <location>
        <begin position="499"/>
        <end position="516"/>
    </location>
</feature>
<dbReference type="InterPro" id="IPR021878">
    <property type="entry name" value="TgpA_N"/>
</dbReference>
<reference evidence="4 5" key="1">
    <citation type="submission" date="2021-01" db="EMBL/GenBank/DDBJ databases">
        <title>Sequencing the genomes of 1000 actinobacteria strains.</title>
        <authorList>
            <person name="Klenk H.-P."/>
        </authorList>
    </citation>
    <scope>NUCLEOTIDE SEQUENCE [LARGE SCALE GENOMIC DNA]</scope>
    <source>
        <strain evidence="4 5">DSM 44581</strain>
    </source>
</reference>
<keyword evidence="2" id="KW-0472">Membrane</keyword>
<dbReference type="Proteomes" id="UP001195724">
    <property type="component" value="Unassembled WGS sequence"/>
</dbReference>
<name>A0ABS2SF14_9PSEU</name>
<dbReference type="SUPFAM" id="SSF54001">
    <property type="entry name" value="Cysteine proteinases"/>
    <property type="match status" value="1"/>
</dbReference>
<keyword evidence="5" id="KW-1185">Reference proteome</keyword>
<evidence type="ECO:0000256" key="2">
    <source>
        <dbReference type="SAM" id="Phobius"/>
    </source>
</evidence>
<dbReference type="InterPro" id="IPR038765">
    <property type="entry name" value="Papain-like_cys_pep_sf"/>
</dbReference>
<comment type="caution">
    <text evidence="4">The sequence shown here is derived from an EMBL/GenBank/DDBJ whole genome shotgun (WGS) entry which is preliminary data.</text>
</comment>
<dbReference type="PANTHER" id="PTHR42736">
    <property type="entry name" value="PROTEIN-GLUTAMINE GAMMA-GLUTAMYLTRANSFERASE"/>
    <property type="match status" value="1"/>
</dbReference>
<sequence length="676" mass="69692">MRSRVLWVLAAAGIPGLLFAPVFGLRVLLPPVAAVLAACYAVVELCLRVPALRPVRPALAFAAGSVALVEVSLFATTAGGLPTAASARALVAGVTESWQLTLQSTWPVLPEAELYLFVPLLVLFAAVIGVELLGRPAVAVAPSLVLLVLSQSFAALSGLGATLVAFAYAGVVAGLLATRARAAVVPTVALCLVAGVAVAPVGTGPAFSLQQNRFAQAPLPRAVSPLSEVAARLSDPDAEVFGYAGDAPVDRWRLVVLDGFDGVTWTPRERYHRLGVGIGPPGGVRVPTGPRSARLTVPAGGQWVPSQAMPASVTGIAPLVDRDTGALLAPGRTGPVEYDLRWWEPEVDPDRLRDAGVATEVETGGLGNLPPGVAELARTATGGGRATFRTALVLERYLGREYRLATGDGLPTGSGWPQLREFLLETKRGTSEQFAASYVVLARAVGIPARLAVGFRAPRDADDDGRVVVRNRDVLAWPEVAVADVGWVPLDPAGAASGAPAAGSGLAGATARARAGLPPPDRLPDPPLPAPEPDPGPGPDVDLRAVAGWLAAGLAALLALAVVAIPAAKGVRTWRRRRLTGARGVVAAWWEARDLLRAHGVPVTPGMTARDLAAVSEGAVVDCLDRLADGLDAAVWSGAGADDRAVAAAWGAVRGIRGALARRPVAARLRAVFAVR</sequence>
<feature type="transmembrane region" description="Helical" evidence="2">
    <location>
        <begin position="59"/>
        <end position="79"/>
    </location>
</feature>
<feature type="transmembrane region" description="Helical" evidence="2">
    <location>
        <begin position="114"/>
        <end position="133"/>
    </location>
</feature>
<keyword evidence="2" id="KW-0812">Transmembrane</keyword>
<dbReference type="RefSeq" id="WP_204845450.1">
    <property type="nucleotide sequence ID" value="NZ_JAFBCL010000001.1"/>
</dbReference>
<evidence type="ECO:0000313" key="5">
    <source>
        <dbReference type="Proteomes" id="UP001195724"/>
    </source>
</evidence>
<keyword evidence="2" id="KW-1133">Transmembrane helix</keyword>
<dbReference type="EMBL" id="JAFBCL010000001">
    <property type="protein sequence ID" value="MBM7814861.1"/>
    <property type="molecule type" value="Genomic_DNA"/>
</dbReference>
<gene>
    <name evidence="4" type="ORF">JOE68_005726</name>
</gene>
<proteinExistence type="predicted"/>
<dbReference type="PANTHER" id="PTHR42736:SF1">
    <property type="entry name" value="PROTEIN-GLUTAMINE GAMMA-GLUTAMYLTRANSFERASE"/>
    <property type="match status" value="1"/>
</dbReference>
<evidence type="ECO:0000256" key="1">
    <source>
        <dbReference type="SAM" id="MobiDB-lite"/>
    </source>
</evidence>
<protein>
    <recommendedName>
        <fullName evidence="3">Transglutaminase-like domain-containing protein</fullName>
    </recommendedName>
</protein>
<dbReference type="InterPro" id="IPR002931">
    <property type="entry name" value="Transglutaminase-like"/>
</dbReference>
<evidence type="ECO:0000259" key="3">
    <source>
        <dbReference type="SMART" id="SM00460"/>
    </source>
</evidence>
<feature type="transmembrane region" description="Helical" evidence="2">
    <location>
        <begin position="546"/>
        <end position="568"/>
    </location>
</feature>
<feature type="domain" description="Transglutaminase-like" evidence="3">
    <location>
        <begin position="423"/>
        <end position="494"/>
    </location>
</feature>
<dbReference type="Pfam" id="PF01841">
    <property type="entry name" value="Transglut_core"/>
    <property type="match status" value="1"/>
</dbReference>
<feature type="compositionally biased region" description="Pro residues" evidence="1">
    <location>
        <begin position="517"/>
        <end position="538"/>
    </location>
</feature>
<dbReference type="Pfam" id="PF11992">
    <property type="entry name" value="TgpA_N"/>
    <property type="match status" value="1"/>
</dbReference>
<accession>A0ABS2SF14</accession>
<organism evidence="4 5">
    <name type="scientific">Saccharothrix algeriensis</name>
    <dbReference type="NCBI Taxonomy" id="173560"/>
    <lineage>
        <taxon>Bacteria</taxon>
        <taxon>Bacillati</taxon>
        <taxon>Actinomycetota</taxon>
        <taxon>Actinomycetes</taxon>
        <taxon>Pseudonocardiales</taxon>
        <taxon>Pseudonocardiaceae</taxon>
        <taxon>Saccharothrix</taxon>
    </lineage>
</organism>